<dbReference type="Pfam" id="PF05368">
    <property type="entry name" value="NmrA"/>
    <property type="match status" value="1"/>
</dbReference>
<comment type="similarity">
    <text evidence="1">Belongs to the NmrA-type oxidoreductase family.</text>
</comment>
<dbReference type="PANTHER" id="PTHR42748:SF14">
    <property type="entry name" value="SNOAL-LIKE DOMAIN-CONTAINING PROTEIN"/>
    <property type="match status" value="1"/>
</dbReference>
<gene>
    <name evidence="4" type="ORF">BOTBODRAFT_190737</name>
</gene>
<accession>A0A067M2Y8</accession>
<evidence type="ECO:0000256" key="1">
    <source>
        <dbReference type="ARBA" id="ARBA00006328"/>
    </source>
</evidence>
<dbReference type="AlphaFoldDB" id="A0A067M2Y8"/>
<keyword evidence="2" id="KW-0521">NADP</keyword>
<dbReference type="InParanoid" id="A0A067M2Y8"/>
<dbReference type="Proteomes" id="UP000027195">
    <property type="component" value="Unassembled WGS sequence"/>
</dbReference>
<name>A0A067M2Y8_BOTB1</name>
<organism evidence="4 5">
    <name type="scientific">Botryobasidium botryosum (strain FD-172 SS1)</name>
    <dbReference type="NCBI Taxonomy" id="930990"/>
    <lineage>
        <taxon>Eukaryota</taxon>
        <taxon>Fungi</taxon>
        <taxon>Dikarya</taxon>
        <taxon>Basidiomycota</taxon>
        <taxon>Agaricomycotina</taxon>
        <taxon>Agaricomycetes</taxon>
        <taxon>Cantharellales</taxon>
        <taxon>Botryobasidiaceae</taxon>
        <taxon>Botryobasidium</taxon>
    </lineage>
</organism>
<evidence type="ECO:0000256" key="2">
    <source>
        <dbReference type="ARBA" id="ARBA00022857"/>
    </source>
</evidence>
<dbReference type="Gene3D" id="3.40.50.720">
    <property type="entry name" value="NAD(P)-binding Rossmann-like Domain"/>
    <property type="match status" value="1"/>
</dbReference>
<dbReference type="CDD" id="cd05251">
    <property type="entry name" value="NmrA_like_SDR_a"/>
    <property type="match status" value="1"/>
</dbReference>
<feature type="domain" description="NmrA-like" evidence="3">
    <location>
        <begin position="8"/>
        <end position="266"/>
    </location>
</feature>
<evidence type="ECO:0000313" key="5">
    <source>
        <dbReference type="Proteomes" id="UP000027195"/>
    </source>
</evidence>
<dbReference type="InterPro" id="IPR051164">
    <property type="entry name" value="NmrA-like_oxidored"/>
</dbReference>
<evidence type="ECO:0000259" key="3">
    <source>
        <dbReference type="Pfam" id="PF05368"/>
    </source>
</evidence>
<dbReference type="GO" id="GO:0005634">
    <property type="term" value="C:nucleus"/>
    <property type="evidence" value="ECO:0007669"/>
    <property type="project" value="TreeGrafter"/>
</dbReference>
<dbReference type="PANTHER" id="PTHR42748">
    <property type="entry name" value="NITROGEN METABOLITE REPRESSION PROTEIN NMRA FAMILY MEMBER"/>
    <property type="match status" value="1"/>
</dbReference>
<dbReference type="OrthoDB" id="300709at2759"/>
<dbReference type="InterPro" id="IPR008030">
    <property type="entry name" value="NmrA-like"/>
</dbReference>
<dbReference type="SUPFAM" id="SSF51735">
    <property type="entry name" value="NAD(P)-binding Rossmann-fold domains"/>
    <property type="match status" value="1"/>
</dbReference>
<proteinExistence type="inferred from homology"/>
<keyword evidence="5" id="KW-1185">Reference proteome</keyword>
<sequence>MSSSESGKKRILVIGGTGAQGLAVIDALLAPSENGTPSPWSVRILTRDPSHARVKKLLENPDVDVSEGSFMDFDAVLAALDGVYGAFVNTDGFTVGEQAETFAGLRIFELAKQIKTVKHYVWSNLDYVLKKGNYDPQYKVGHKDGKGRVGEWISAQPSVESGMTWSLLTTGPYMDMLEVLFAPVNKRADGTVVFAAPIGTGRMPMIALSDIGWWTRYIFDHREQTSGKNLEIASELVSWQHLVETFTRVTGQPAAYVPLTIDEYWETFTNPDVPVASALSGGTTFRQNFSGWWAVWRDEIVKKDMEWIKSVHPGTKSLEQWIRETGYGGAQSNLLKNVEDGRAALSRNAEKCSRL</sequence>
<dbReference type="EMBL" id="KL198071">
    <property type="protein sequence ID" value="KDQ10138.1"/>
    <property type="molecule type" value="Genomic_DNA"/>
</dbReference>
<reference evidence="5" key="1">
    <citation type="journal article" date="2014" name="Proc. Natl. Acad. Sci. U.S.A.">
        <title>Extensive sampling of basidiomycete genomes demonstrates inadequacy of the white-rot/brown-rot paradigm for wood decay fungi.</title>
        <authorList>
            <person name="Riley R."/>
            <person name="Salamov A.A."/>
            <person name="Brown D.W."/>
            <person name="Nagy L.G."/>
            <person name="Floudas D."/>
            <person name="Held B.W."/>
            <person name="Levasseur A."/>
            <person name="Lombard V."/>
            <person name="Morin E."/>
            <person name="Otillar R."/>
            <person name="Lindquist E.A."/>
            <person name="Sun H."/>
            <person name="LaButti K.M."/>
            <person name="Schmutz J."/>
            <person name="Jabbour D."/>
            <person name="Luo H."/>
            <person name="Baker S.E."/>
            <person name="Pisabarro A.G."/>
            <person name="Walton J.D."/>
            <person name="Blanchette R.A."/>
            <person name="Henrissat B."/>
            <person name="Martin F."/>
            <person name="Cullen D."/>
            <person name="Hibbett D.S."/>
            <person name="Grigoriev I.V."/>
        </authorList>
    </citation>
    <scope>NUCLEOTIDE SEQUENCE [LARGE SCALE GENOMIC DNA]</scope>
    <source>
        <strain evidence="5">FD-172 SS1</strain>
    </source>
</reference>
<dbReference type="Gene3D" id="3.90.25.10">
    <property type="entry name" value="UDP-galactose 4-epimerase, domain 1"/>
    <property type="match status" value="1"/>
</dbReference>
<dbReference type="InterPro" id="IPR036291">
    <property type="entry name" value="NAD(P)-bd_dom_sf"/>
</dbReference>
<evidence type="ECO:0000313" key="4">
    <source>
        <dbReference type="EMBL" id="KDQ10138.1"/>
    </source>
</evidence>
<dbReference type="STRING" id="930990.A0A067M2Y8"/>
<dbReference type="HOGENOM" id="CLU_007383_8_0_1"/>
<protein>
    <recommendedName>
        <fullName evidence="3">NmrA-like domain-containing protein</fullName>
    </recommendedName>
</protein>